<dbReference type="Gene3D" id="3.40.50.720">
    <property type="entry name" value="NAD(P)-binding Rossmann-like Domain"/>
    <property type="match status" value="1"/>
</dbReference>
<dbReference type="Proteomes" id="UP001476807">
    <property type="component" value="Unassembled WGS sequence"/>
</dbReference>
<dbReference type="EMBL" id="JBEOKT010000002">
    <property type="protein sequence ID" value="MER2996506.1"/>
    <property type="molecule type" value="Genomic_DNA"/>
</dbReference>
<keyword evidence="5" id="KW-1185">Reference proteome</keyword>
<dbReference type="RefSeq" id="WP_350410814.1">
    <property type="nucleotide sequence ID" value="NZ_JBEOKT010000002.1"/>
</dbReference>
<feature type="domain" description="NAD-dependent epimerase/dehydratase" evidence="3">
    <location>
        <begin position="7"/>
        <end position="203"/>
    </location>
</feature>
<accession>A0ABV1RQ66</accession>
<organism evidence="4 5">
    <name type="scientific">Pontibacter populi</name>
    <dbReference type="NCBI Taxonomy" id="890055"/>
    <lineage>
        <taxon>Bacteria</taxon>
        <taxon>Pseudomonadati</taxon>
        <taxon>Bacteroidota</taxon>
        <taxon>Cytophagia</taxon>
        <taxon>Cytophagales</taxon>
        <taxon>Hymenobacteraceae</taxon>
        <taxon>Pontibacter</taxon>
    </lineage>
</organism>
<dbReference type="PANTHER" id="PTHR14097:SF7">
    <property type="entry name" value="OXIDOREDUCTASE HTATIP2"/>
    <property type="match status" value="1"/>
</dbReference>
<gene>
    <name evidence="4" type="ORF">ABS362_03055</name>
</gene>
<comment type="caution">
    <text evidence="4">The sequence shown here is derived from an EMBL/GenBank/DDBJ whole genome shotgun (WGS) entry which is preliminary data.</text>
</comment>
<proteinExistence type="predicted"/>
<dbReference type="InterPro" id="IPR001509">
    <property type="entry name" value="Epimerase_deHydtase"/>
</dbReference>
<dbReference type="SUPFAM" id="SSF51735">
    <property type="entry name" value="NAD(P)-binding Rossmann-fold domains"/>
    <property type="match status" value="1"/>
</dbReference>
<evidence type="ECO:0000313" key="4">
    <source>
        <dbReference type="EMBL" id="MER2996506.1"/>
    </source>
</evidence>
<keyword evidence="2" id="KW-0472">Membrane</keyword>
<evidence type="ECO:0000259" key="3">
    <source>
        <dbReference type="Pfam" id="PF01370"/>
    </source>
</evidence>
<dbReference type="Pfam" id="PF01370">
    <property type="entry name" value="Epimerase"/>
    <property type="match status" value="1"/>
</dbReference>
<evidence type="ECO:0000313" key="5">
    <source>
        <dbReference type="Proteomes" id="UP001476807"/>
    </source>
</evidence>
<comment type="subcellular location">
    <subcellularLocation>
        <location evidence="1">Membrane</location>
    </subcellularLocation>
</comment>
<evidence type="ECO:0000256" key="2">
    <source>
        <dbReference type="ARBA" id="ARBA00023136"/>
    </source>
</evidence>
<name>A0ABV1RQ66_9BACT</name>
<dbReference type="CDD" id="cd05250">
    <property type="entry name" value="CC3_like_SDR_a"/>
    <property type="match status" value="1"/>
</dbReference>
<evidence type="ECO:0000256" key="1">
    <source>
        <dbReference type="ARBA" id="ARBA00004370"/>
    </source>
</evidence>
<protein>
    <submittedName>
        <fullName evidence="4">Oxidoreductase</fullName>
    </submittedName>
</protein>
<dbReference type="InterPro" id="IPR036291">
    <property type="entry name" value="NAD(P)-bd_dom_sf"/>
</dbReference>
<reference evidence="4 5" key="1">
    <citation type="submission" date="2024-06" db="EMBL/GenBank/DDBJ databases">
        <title>Pontibacter populi HYL7-15.</title>
        <authorList>
            <person name="Kim M.K."/>
        </authorList>
    </citation>
    <scope>NUCLEOTIDE SEQUENCE [LARGE SCALE GENOMIC DNA]</scope>
    <source>
        <strain evidence="4 5">HYL7-15</strain>
    </source>
</reference>
<sequence length="228" mass="25038">MHKTRNALIVGASGLVGGHCLRLLLASERYSQIISAGRRDLPLIHPKLDQKVIDFDNLKKYSTELAADDVYCCLGTTINKAGSKENFYKVDYTYVVELAKLAAAKNAGQFLVVSAMGADAGSMFFYNKVKGEMERDVQDLDFRAVHIFRPSLLLGEREEERTGEELASKIMKPLSSLMIGPLSKYKPIPGEDVAKAMLYAAGQNRGGTQIYTSDKIAKMAANYSQSTA</sequence>
<dbReference type="PANTHER" id="PTHR14097">
    <property type="entry name" value="OXIDOREDUCTASE HTATIP2"/>
    <property type="match status" value="1"/>
</dbReference>